<gene>
    <name evidence="1" type="ORF">ROHU_014653</name>
</gene>
<protein>
    <submittedName>
        <fullName evidence="1">Uncharacterized protein</fullName>
    </submittedName>
</protein>
<dbReference type="EMBL" id="QBIY01011163">
    <property type="protein sequence ID" value="RXN34875.1"/>
    <property type="molecule type" value="Genomic_DNA"/>
</dbReference>
<evidence type="ECO:0000313" key="2">
    <source>
        <dbReference type="Proteomes" id="UP000290572"/>
    </source>
</evidence>
<reference evidence="1 2" key="1">
    <citation type="submission" date="2018-03" db="EMBL/GenBank/DDBJ databases">
        <title>Draft genome sequence of Rohu Carp (Labeo rohita).</title>
        <authorList>
            <person name="Das P."/>
            <person name="Kushwaha B."/>
            <person name="Joshi C.G."/>
            <person name="Kumar D."/>
            <person name="Nagpure N.S."/>
            <person name="Sahoo L."/>
            <person name="Das S.P."/>
            <person name="Bit A."/>
            <person name="Patnaik S."/>
            <person name="Meher P.K."/>
            <person name="Jayasankar P."/>
            <person name="Koringa P.G."/>
            <person name="Patel N.V."/>
            <person name="Hinsu A.T."/>
            <person name="Kumar R."/>
            <person name="Pandey M."/>
            <person name="Agarwal S."/>
            <person name="Srivastava S."/>
            <person name="Singh M."/>
            <person name="Iquebal M.A."/>
            <person name="Jaiswal S."/>
            <person name="Angadi U.B."/>
            <person name="Kumar N."/>
            <person name="Raza M."/>
            <person name="Shah T.M."/>
            <person name="Rai A."/>
            <person name="Jena J.K."/>
        </authorList>
    </citation>
    <scope>NUCLEOTIDE SEQUENCE [LARGE SCALE GENOMIC DNA]</scope>
    <source>
        <strain evidence="1">DASCIFA01</strain>
        <tissue evidence="1">Testis</tissue>
    </source>
</reference>
<comment type="caution">
    <text evidence="1">The sequence shown here is derived from an EMBL/GenBank/DDBJ whole genome shotgun (WGS) entry which is preliminary data.</text>
</comment>
<sequence length="93" mass="10637">MDMVNVTCGEIQTPVGFLYVILPAILNHTNNPDCDQSWYLQLKHEIVFRGVFRASFSAVIQKTELVKIMVMLMPSVIFLLHNTLRKNQRKSGS</sequence>
<accession>A0A498NSC7</accession>
<proteinExistence type="predicted"/>
<organism evidence="1 2">
    <name type="scientific">Labeo rohita</name>
    <name type="common">Indian major carp</name>
    <name type="synonym">Cyprinus rohita</name>
    <dbReference type="NCBI Taxonomy" id="84645"/>
    <lineage>
        <taxon>Eukaryota</taxon>
        <taxon>Metazoa</taxon>
        <taxon>Chordata</taxon>
        <taxon>Craniata</taxon>
        <taxon>Vertebrata</taxon>
        <taxon>Euteleostomi</taxon>
        <taxon>Actinopterygii</taxon>
        <taxon>Neopterygii</taxon>
        <taxon>Teleostei</taxon>
        <taxon>Ostariophysi</taxon>
        <taxon>Cypriniformes</taxon>
        <taxon>Cyprinidae</taxon>
        <taxon>Labeoninae</taxon>
        <taxon>Labeonini</taxon>
        <taxon>Labeo</taxon>
    </lineage>
</organism>
<dbReference type="Proteomes" id="UP000290572">
    <property type="component" value="Unassembled WGS sequence"/>
</dbReference>
<dbReference type="AlphaFoldDB" id="A0A498NSC7"/>
<keyword evidence="2" id="KW-1185">Reference proteome</keyword>
<evidence type="ECO:0000313" key="1">
    <source>
        <dbReference type="EMBL" id="RXN34875.1"/>
    </source>
</evidence>
<name>A0A498NSC7_LABRO</name>